<dbReference type="SUPFAM" id="SSF53474">
    <property type="entry name" value="alpha/beta-Hydrolases"/>
    <property type="match status" value="1"/>
</dbReference>
<dbReference type="Proteomes" id="UP001604267">
    <property type="component" value="Unassembled WGS sequence"/>
</dbReference>
<dbReference type="InterPro" id="IPR001031">
    <property type="entry name" value="Thioesterase"/>
</dbReference>
<proteinExistence type="inferred from homology"/>
<dbReference type="Pfam" id="PF00975">
    <property type="entry name" value="Thioesterase"/>
    <property type="match status" value="1"/>
</dbReference>
<dbReference type="PANTHER" id="PTHR11487">
    <property type="entry name" value="THIOESTERASE"/>
    <property type="match status" value="1"/>
</dbReference>
<evidence type="ECO:0000313" key="3">
    <source>
        <dbReference type="EMBL" id="MFG3014173.1"/>
    </source>
</evidence>
<evidence type="ECO:0000256" key="1">
    <source>
        <dbReference type="ARBA" id="ARBA00007169"/>
    </source>
</evidence>
<dbReference type="InterPro" id="IPR012223">
    <property type="entry name" value="TEII"/>
</dbReference>
<dbReference type="Gene3D" id="3.40.50.1820">
    <property type="entry name" value="alpha/beta hydrolase"/>
    <property type="match status" value="1"/>
</dbReference>
<dbReference type="InterPro" id="IPR029058">
    <property type="entry name" value="AB_hydrolase_fold"/>
</dbReference>
<feature type="domain" description="Thioesterase" evidence="2">
    <location>
        <begin position="20"/>
        <end position="250"/>
    </location>
</feature>
<protein>
    <submittedName>
        <fullName evidence="3">Thioesterase II family protein</fullName>
    </submittedName>
</protein>
<reference evidence="3 4" key="1">
    <citation type="submission" date="2024-10" db="EMBL/GenBank/DDBJ databases">
        <title>The Natural Products Discovery Center: Release of the First 8490 Sequenced Strains for Exploring Actinobacteria Biosynthetic Diversity.</title>
        <authorList>
            <person name="Kalkreuter E."/>
            <person name="Kautsar S.A."/>
            <person name="Yang D."/>
            <person name="Bader C.D."/>
            <person name="Teijaro C.N."/>
            <person name="Fluegel L."/>
            <person name="Davis C.M."/>
            <person name="Simpson J.R."/>
            <person name="Lauterbach L."/>
            <person name="Steele A.D."/>
            <person name="Gui C."/>
            <person name="Meng S."/>
            <person name="Li G."/>
            <person name="Viehrig K."/>
            <person name="Ye F."/>
            <person name="Su P."/>
            <person name="Kiefer A.F."/>
            <person name="Nichols A."/>
            <person name="Cepeda A.J."/>
            <person name="Yan W."/>
            <person name="Fan B."/>
            <person name="Jiang Y."/>
            <person name="Adhikari A."/>
            <person name="Zheng C.-J."/>
            <person name="Schuster L."/>
            <person name="Cowan T.M."/>
            <person name="Smanski M.J."/>
            <person name="Chevrette M.G."/>
            <person name="De Carvalho L.P.S."/>
            <person name="Shen B."/>
        </authorList>
    </citation>
    <scope>NUCLEOTIDE SEQUENCE [LARGE SCALE GENOMIC DNA]</scope>
    <source>
        <strain evidence="3 4">NPDC048320</strain>
    </source>
</reference>
<sequence>MSQRSGTWLLREPSAHADARLFVMPYSGVGASVFRHWPERFGPVEVCPVQPPGRENRLGHAPYETFEEFGADCARALLPYTDRPYAVFGHCMGALLAHALVTALAAERAPAPRRLFVSSSRVPHWPPERRYRMPAPGATGVYHPSMTDDQLREQVQRVSRLLGQGELHPDLVPMALRVLRADLRMCFGYRPAAAEPVNCPVTAISWEDDSDVRPEEMTYWSACGPLSSHTLPGGKWTVLDATAPLADVIERDFGRPQEADVQRRMTV</sequence>
<keyword evidence="4" id="KW-1185">Reference proteome</keyword>
<dbReference type="PANTHER" id="PTHR11487:SF0">
    <property type="entry name" value="S-ACYL FATTY ACID SYNTHASE THIOESTERASE, MEDIUM CHAIN"/>
    <property type="match status" value="1"/>
</dbReference>
<dbReference type="EMBL" id="JBICYV010000014">
    <property type="protein sequence ID" value="MFG3014173.1"/>
    <property type="molecule type" value="Genomic_DNA"/>
</dbReference>
<comment type="similarity">
    <text evidence="1">Belongs to the thioesterase family.</text>
</comment>
<name>A0ABW7BAF0_9ACTN</name>
<comment type="caution">
    <text evidence="3">The sequence shown here is derived from an EMBL/GenBank/DDBJ whole genome shotgun (WGS) entry which is preliminary data.</text>
</comment>
<gene>
    <name evidence="3" type="ORF">ACGFZB_27865</name>
</gene>
<evidence type="ECO:0000313" key="4">
    <source>
        <dbReference type="Proteomes" id="UP001604267"/>
    </source>
</evidence>
<dbReference type="RefSeq" id="WP_388324176.1">
    <property type="nucleotide sequence ID" value="NZ_JBIBCC010000012.1"/>
</dbReference>
<organism evidence="3 4">
    <name type="scientific">Streptomyces cinerochromogenes</name>
    <dbReference type="NCBI Taxonomy" id="66422"/>
    <lineage>
        <taxon>Bacteria</taxon>
        <taxon>Bacillati</taxon>
        <taxon>Actinomycetota</taxon>
        <taxon>Actinomycetes</taxon>
        <taxon>Kitasatosporales</taxon>
        <taxon>Streptomycetaceae</taxon>
        <taxon>Streptomyces</taxon>
    </lineage>
</organism>
<accession>A0ABW7BAF0</accession>
<evidence type="ECO:0000259" key="2">
    <source>
        <dbReference type="Pfam" id="PF00975"/>
    </source>
</evidence>